<evidence type="ECO:0000313" key="5">
    <source>
        <dbReference type="Proteomes" id="UP000673552"/>
    </source>
</evidence>
<dbReference type="RefSeq" id="XP_067176315.1">
    <property type="nucleotide sequence ID" value="XM_067319036.1"/>
</dbReference>
<gene>
    <name evidence="4" type="ORF">LSCM1_01422</name>
</gene>
<feature type="coiled-coil region" evidence="1">
    <location>
        <begin position="97"/>
        <end position="163"/>
    </location>
</feature>
<feature type="compositionally biased region" description="Basic and acidic residues" evidence="2">
    <location>
        <begin position="295"/>
        <end position="313"/>
    </location>
</feature>
<dbReference type="OrthoDB" id="447173at2759"/>
<dbReference type="GO" id="GO:0030286">
    <property type="term" value="C:dynein complex"/>
    <property type="evidence" value="ECO:0007669"/>
    <property type="project" value="InterPro"/>
</dbReference>
<evidence type="ECO:0000259" key="3">
    <source>
        <dbReference type="Pfam" id="PF12777"/>
    </source>
</evidence>
<dbReference type="GO" id="GO:0045505">
    <property type="term" value="F:dynein intermediate chain binding"/>
    <property type="evidence" value="ECO:0007669"/>
    <property type="project" value="InterPro"/>
</dbReference>
<name>A0A836H5J6_9TRYP</name>
<evidence type="ECO:0000256" key="2">
    <source>
        <dbReference type="SAM" id="MobiDB-lite"/>
    </source>
</evidence>
<dbReference type="GO" id="GO:0007018">
    <property type="term" value="P:microtubule-based movement"/>
    <property type="evidence" value="ECO:0007669"/>
    <property type="project" value="InterPro"/>
</dbReference>
<reference evidence="5" key="1">
    <citation type="journal article" date="2021" name="Microbiol. Resour. Announc.">
        <title>LGAAP: Leishmaniinae Genome Assembly and Annotation Pipeline.</title>
        <authorList>
            <person name="Almutairi H."/>
            <person name="Urbaniak M.D."/>
            <person name="Bates M.D."/>
            <person name="Jariyapan N."/>
            <person name="Kwakye-Nuako G."/>
            <person name="Thomaz-Soccol V."/>
            <person name="Al-Salem W.S."/>
            <person name="Dillon R.J."/>
            <person name="Bates P.A."/>
            <person name="Gatherer D."/>
        </authorList>
    </citation>
    <scope>NUCLEOTIDE SEQUENCE [LARGE SCALE GENOMIC DNA]</scope>
</reference>
<dbReference type="Gene3D" id="1.20.920.60">
    <property type="match status" value="1"/>
</dbReference>
<proteinExistence type="predicted"/>
<protein>
    <recommendedName>
        <fullName evidence="3">Dynein heavy chain coiled coil stalk domain-containing protein</fullName>
    </recommendedName>
</protein>
<evidence type="ECO:0000256" key="1">
    <source>
        <dbReference type="SAM" id="Coils"/>
    </source>
</evidence>
<dbReference type="GO" id="GO:0051959">
    <property type="term" value="F:dynein light intermediate chain binding"/>
    <property type="evidence" value="ECO:0007669"/>
    <property type="project" value="InterPro"/>
</dbReference>
<feature type="region of interest" description="Disordered" evidence="2">
    <location>
        <begin position="474"/>
        <end position="545"/>
    </location>
</feature>
<comment type="caution">
    <text evidence="4">The sequence shown here is derived from an EMBL/GenBank/DDBJ whole genome shotgun (WGS) entry which is preliminary data.</text>
</comment>
<accession>A0A836H5J6</accession>
<dbReference type="InterPro" id="IPR024743">
    <property type="entry name" value="Dynein_HC_stalk"/>
</dbReference>
<dbReference type="AlphaFoldDB" id="A0A836H5J6"/>
<dbReference type="InterPro" id="IPR026983">
    <property type="entry name" value="DHC"/>
</dbReference>
<dbReference type="KEGG" id="lmat:92511548"/>
<keyword evidence="1" id="KW-0175">Coiled coil</keyword>
<dbReference type="Proteomes" id="UP000673552">
    <property type="component" value="Unassembled WGS sequence"/>
</dbReference>
<dbReference type="PANTHER" id="PTHR45703">
    <property type="entry name" value="DYNEIN HEAVY CHAIN"/>
    <property type="match status" value="1"/>
</dbReference>
<sequence>MDASPPGLSGLMKALPSPAATAEPDSVLANIGHVAHIRVSVNDLVAFEYVCERTQGWKWGLGTVAAIPSPRLVQLMLWTGSGGEMPPEESPVSGASRAAAVKRLEELQRMRRKAEEEMEDLNKTLAVQHAHYSEGRAAYEADAARAEKAAAAAREEVRNMEETDWREIRSYVNPPEIVKFVMEAMLLTLGERTLDWSYVLKVIRQRSFQKRLEEFDSRSISLTTRRRVRKEYLSNPRFTHRDSMGGSRALGIVQRWVAAQLATSEATVDIMNYDQARIHERSNIEKMEDTLRKRRNEVEQYKDEETQLKRELGDSPVHINHSKSASRAARSPKGHLADRDSSPRDGKSGGGANRATPRGRPGAPPLHENIYGTANTWTFTDNSSIILHSSILVNYDDPASTVVTLTPEQVEQLKKALEARAALYEEQQRADAKIKDLEDDLEDLRGALACAWHDLADAKEALASQRVDLAAEERAMEDAEEAAAEVADASKAGLPKGSDRQPHALSDLTAALEDQRNETPIDKNGRRRGGRPGAEPGKDPVVNGAATNGCMPSLFHARDGLELAKIIDRLEKEICILRNESKEANAVLDGAHAAINGNPQLKQYLDEVV</sequence>
<dbReference type="EMBL" id="JAFEUZ010000031">
    <property type="protein sequence ID" value="KAG5471341.1"/>
    <property type="molecule type" value="Genomic_DNA"/>
</dbReference>
<reference evidence="5" key="2">
    <citation type="journal article" date="2021" name="Sci. Data">
        <title>Chromosome-scale genome sequencing, assembly and annotation of six genomes from subfamily Leishmaniinae.</title>
        <authorList>
            <person name="Almutairi H."/>
            <person name="Urbaniak M.D."/>
            <person name="Bates M.D."/>
            <person name="Jariyapan N."/>
            <person name="Kwakye-Nuako G."/>
            <person name="Thomaz Soccol V."/>
            <person name="Al-Salem W.S."/>
            <person name="Dillon R.J."/>
            <person name="Bates P.A."/>
            <person name="Gatherer D."/>
        </authorList>
    </citation>
    <scope>NUCLEOTIDE SEQUENCE [LARGE SCALE GENOMIC DNA]</scope>
</reference>
<keyword evidence="5" id="KW-1185">Reference proteome</keyword>
<dbReference type="PANTHER" id="PTHR45703:SF36">
    <property type="entry name" value="DYNEIN HEAVY CHAIN, CYTOPLASMIC"/>
    <property type="match status" value="1"/>
</dbReference>
<dbReference type="Pfam" id="PF12777">
    <property type="entry name" value="MT"/>
    <property type="match status" value="1"/>
</dbReference>
<feature type="region of interest" description="Disordered" evidence="2">
    <location>
        <begin position="295"/>
        <end position="369"/>
    </location>
</feature>
<feature type="domain" description="Dynein heavy chain coiled coil stalk" evidence="3">
    <location>
        <begin position="122"/>
        <end position="304"/>
    </location>
</feature>
<feature type="compositionally biased region" description="Basic and acidic residues" evidence="2">
    <location>
        <begin position="335"/>
        <end position="347"/>
    </location>
</feature>
<dbReference type="GeneID" id="92511548"/>
<feature type="compositionally biased region" description="Basic and acidic residues" evidence="2">
    <location>
        <begin position="513"/>
        <end position="524"/>
    </location>
</feature>
<organism evidence="4 5">
    <name type="scientific">Leishmania martiniquensis</name>
    <dbReference type="NCBI Taxonomy" id="1580590"/>
    <lineage>
        <taxon>Eukaryota</taxon>
        <taxon>Discoba</taxon>
        <taxon>Euglenozoa</taxon>
        <taxon>Kinetoplastea</taxon>
        <taxon>Metakinetoplastina</taxon>
        <taxon>Trypanosomatida</taxon>
        <taxon>Trypanosomatidae</taxon>
        <taxon>Leishmaniinae</taxon>
        <taxon>Leishmania</taxon>
    </lineage>
</organism>
<evidence type="ECO:0000313" key="4">
    <source>
        <dbReference type="EMBL" id="KAG5471341.1"/>
    </source>
</evidence>